<comment type="cofactor">
    <cofactor evidence="3">
        <name>Zn(2+)</name>
        <dbReference type="ChEBI" id="CHEBI:29105"/>
    </cofactor>
    <text evidence="3">Binds 1 zinc ion.</text>
</comment>
<dbReference type="GO" id="GO:0008657">
    <property type="term" value="F:DNA topoisomerase type II (double strand cut, ATP-hydrolyzing) inhibitor activity"/>
    <property type="evidence" value="ECO:0007669"/>
    <property type="project" value="UniProtKB-UniRule"/>
</dbReference>
<protein>
    <recommendedName>
        <fullName evidence="3">DNA gyrase inhibitor YacG</fullName>
    </recommendedName>
</protein>
<evidence type="ECO:0000256" key="1">
    <source>
        <dbReference type="ARBA" id="ARBA00022723"/>
    </source>
</evidence>
<dbReference type="KEGG" id="alus:STSP2_02924"/>
<feature type="binding site" evidence="3">
    <location>
        <position position="36"/>
    </location>
    <ligand>
        <name>Zn(2+)</name>
        <dbReference type="ChEBI" id="CHEBI:29105"/>
    </ligand>
</feature>
<dbReference type="Proteomes" id="UP000189674">
    <property type="component" value="Chromosome"/>
</dbReference>
<keyword evidence="2 3" id="KW-0862">Zinc</keyword>
<dbReference type="Pfam" id="PF03884">
    <property type="entry name" value="YacG"/>
    <property type="match status" value="1"/>
</dbReference>
<dbReference type="PANTHER" id="PTHR36150">
    <property type="entry name" value="DNA GYRASE INHIBITOR YACG"/>
    <property type="match status" value="1"/>
</dbReference>
<evidence type="ECO:0000256" key="3">
    <source>
        <dbReference type="HAMAP-Rule" id="MF_00649"/>
    </source>
</evidence>
<feature type="compositionally biased region" description="Basic and acidic residues" evidence="4">
    <location>
        <begin position="12"/>
        <end position="21"/>
    </location>
</feature>
<evidence type="ECO:0000256" key="4">
    <source>
        <dbReference type="SAM" id="MobiDB-lite"/>
    </source>
</evidence>
<name>A0A1U9NPT3_9BACT</name>
<feature type="binding site" evidence="3">
    <location>
        <position position="32"/>
    </location>
    <ligand>
        <name>Zn(2+)</name>
        <dbReference type="ChEBI" id="CHEBI:29105"/>
    </ligand>
</feature>
<keyword evidence="1 3" id="KW-0479">Metal-binding</keyword>
<organism evidence="5 6">
    <name type="scientific">Anaerohalosphaera lusitana</name>
    <dbReference type="NCBI Taxonomy" id="1936003"/>
    <lineage>
        <taxon>Bacteria</taxon>
        <taxon>Pseudomonadati</taxon>
        <taxon>Planctomycetota</taxon>
        <taxon>Phycisphaerae</taxon>
        <taxon>Sedimentisphaerales</taxon>
        <taxon>Anaerohalosphaeraceae</taxon>
        <taxon>Anaerohalosphaera</taxon>
    </lineage>
</organism>
<dbReference type="AlphaFoldDB" id="A0A1U9NPT3"/>
<sequence length="62" mass="7197">MTFRCPTCKNPLPDRKGKDKKAQNARKFFPFCCERCKLVDMGAWLDADYRIPVINADEEAED</sequence>
<evidence type="ECO:0000256" key="2">
    <source>
        <dbReference type="ARBA" id="ARBA00022833"/>
    </source>
</evidence>
<evidence type="ECO:0000313" key="6">
    <source>
        <dbReference type="Proteomes" id="UP000189674"/>
    </source>
</evidence>
<dbReference type="STRING" id="1936003.STSP2_02924"/>
<comment type="subunit">
    <text evidence="3">Interacts with GyrB.</text>
</comment>
<dbReference type="Gene3D" id="3.30.50.10">
    <property type="entry name" value="Erythroid Transcription Factor GATA-1, subunit A"/>
    <property type="match status" value="1"/>
</dbReference>
<dbReference type="OrthoDB" id="9809663at2"/>
<comment type="similarity">
    <text evidence="3">Belongs to the DNA gyrase inhibitor YacG family.</text>
</comment>
<comment type="function">
    <text evidence="3">Inhibits all the catalytic activities of DNA gyrase by preventing its interaction with DNA. Acts by binding directly to the C-terminal domain of GyrB, which probably disrupts DNA binding by the gyrase.</text>
</comment>
<dbReference type="HAMAP" id="MF_00649">
    <property type="entry name" value="DNA_gyrase_inhibitor_YacG"/>
    <property type="match status" value="1"/>
</dbReference>
<dbReference type="PANTHER" id="PTHR36150:SF1">
    <property type="entry name" value="DNA GYRASE INHIBITOR YACG"/>
    <property type="match status" value="1"/>
</dbReference>
<reference evidence="6" key="1">
    <citation type="submission" date="2017-02" db="EMBL/GenBank/DDBJ databases">
        <title>Comparative genomics and description of representatives of a novel lineage of planctomycetes thriving in anoxic sediments.</title>
        <authorList>
            <person name="Spring S."/>
            <person name="Bunk B."/>
            <person name="Sproer C."/>
        </authorList>
    </citation>
    <scope>NUCLEOTIDE SEQUENCE [LARGE SCALE GENOMIC DNA]</scope>
    <source>
        <strain evidence="6">ST-NAGAB-D1</strain>
    </source>
</reference>
<dbReference type="SUPFAM" id="SSF57716">
    <property type="entry name" value="Glucocorticoid receptor-like (DNA-binding domain)"/>
    <property type="match status" value="1"/>
</dbReference>
<proteinExistence type="inferred from homology"/>
<dbReference type="GO" id="GO:0008270">
    <property type="term" value="F:zinc ion binding"/>
    <property type="evidence" value="ECO:0007669"/>
    <property type="project" value="UniProtKB-UniRule"/>
</dbReference>
<dbReference type="InterPro" id="IPR013088">
    <property type="entry name" value="Znf_NHR/GATA"/>
</dbReference>
<accession>A0A1U9NPT3</accession>
<feature type="binding site" evidence="3">
    <location>
        <position position="5"/>
    </location>
    <ligand>
        <name>Zn(2+)</name>
        <dbReference type="ChEBI" id="CHEBI:29105"/>
    </ligand>
</feature>
<feature type="binding site" evidence="3">
    <location>
        <position position="8"/>
    </location>
    <ligand>
        <name>Zn(2+)</name>
        <dbReference type="ChEBI" id="CHEBI:29105"/>
    </ligand>
</feature>
<feature type="region of interest" description="Disordered" evidence="4">
    <location>
        <begin position="1"/>
        <end position="21"/>
    </location>
</feature>
<dbReference type="EMBL" id="CP019791">
    <property type="protein sequence ID" value="AQT69728.1"/>
    <property type="molecule type" value="Genomic_DNA"/>
</dbReference>
<keyword evidence="6" id="KW-1185">Reference proteome</keyword>
<dbReference type="RefSeq" id="WP_146663388.1">
    <property type="nucleotide sequence ID" value="NZ_CP019791.1"/>
</dbReference>
<evidence type="ECO:0000313" key="5">
    <source>
        <dbReference type="EMBL" id="AQT69728.1"/>
    </source>
</evidence>
<gene>
    <name evidence="3 5" type="primary">yacG</name>
    <name evidence="5" type="ORF">STSP2_02924</name>
</gene>
<dbReference type="InterPro" id="IPR005584">
    <property type="entry name" value="DNA_gyrase_inhibitor_YacG"/>
</dbReference>
<dbReference type="GO" id="GO:0006355">
    <property type="term" value="P:regulation of DNA-templated transcription"/>
    <property type="evidence" value="ECO:0007669"/>
    <property type="project" value="InterPro"/>
</dbReference>